<gene>
    <name evidence="8" type="ORF">EAH86_10820</name>
</gene>
<keyword evidence="4 7" id="KW-1133">Transmembrane helix</keyword>
<evidence type="ECO:0000256" key="6">
    <source>
        <dbReference type="SAM" id="MobiDB-lite"/>
    </source>
</evidence>
<keyword evidence="5 7" id="KW-0472">Membrane</keyword>
<keyword evidence="9" id="KW-1185">Reference proteome</keyword>
<dbReference type="InterPro" id="IPR004923">
    <property type="entry name" value="FTR1/Fip1/EfeU"/>
</dbReference>
<evidence type="ECO:0000256" key="3">
    <source>
        <dbReference type="ARBA" id="ARBA00022692"/>
    </source>
</evidence>
<evidence type="ECO:0000256" key="7">
    <source>
        <dbReference type="SAM" id="Phobius"/>
    </source>
</evidence>
<comment type="subcellular location">
    <subcellularLocation>
        <location evidence="1">Membrane</location>
        <topology evidence="1">Multi-pass membrane protein</topology>
    </subcellularLocation>
</comment>
<dbReference type="GO" id="GO:0033573">
    <property type="term" value="C:high-affinity iron permease complex"/>
    <property type="evidence" value="ECO:0007669"/>
    <property type="project" value="InterPro"/>
</dbReference>
<evidence type="ECO:0000313" key="9">
    <source>
        <dbReference type="Proteomes" id="UP000317722"/>
    </source>
</evidence>
<dbReference type="RefSeq" id="WP_140740802.1">
    <property type="nucleotide sequence ID" value="NZ_RCZM01000003.1"/>
</dbReference>
<dbReference type="PANTHER" id="PTHR31632:SF2">
    <property type="entry name" value="PLASMA MEMBRANE IRON PERMEASE"/>
    <property type="match status" value="1"/>
</dbReference>
<feature type="transmembrane region" description="Helical" evidence="7">
    <location>
        <begin position="245"/>
        <end position="263"/>
    </location>
</feature>
<evidence type="ECO:0000256" key="1">
    <source>
        <dbReference type="ARBA" id="ARBA00004141"/>
    </source>
</evidence>
<dbReference type="PANTHER" id="PTHR31632">
    <property type="entry name" value="IRON TRANSPORTER FTH1"/>
    <property type="match status" value="1"/>
</dbReference>
<feature type="transmembrane region" description="Helical" evidence="7">
    <location>
        <begin position="112"/>
        <end position="130"/>
    </location>
</feature>
<feature type="transmembrane region" description="Helical" evidence="7">
    <location>
        <begin position="180"/>
        <end position="200"/>
    </location>
</feature>
<evidence type="ECO:0000256" key="2">
    <source>
        <dbReference type="ARBA" id="ARBA00008333"/>
    </source>
</evidence>
<feature type="compositionally biased region" description="Polar residues" evidence="6">
    <location>
        <begin position="273"/>
        <end position="284"/>
    </location>
</feature>
<comment type="caution">
    <text evidence="8">The sequence shown here is derived from an EMBL/GenBank/DDBJ whole genome shotgun (WGS) entry which is preliminary data.</text>
</comment>
<dbReference type="GO" id="GO:0015093">
    <property type="term" value="F:ferrous iron transmembrane transporter activity"/>
    <property type="evidence" value="ECO:0007669"/>
    <property type="project" value="TreeGrafter"/>
</dbReference>
<dbReference type="AlphaFoldDB" id="A0A502CXI6"/>
<feature type="transmembrane region" description="Helical" evidence="7">
    <location>
        <begin position="150"/>
        <end position="168"/>
    </location>
</feature>
<feature type="region of interest" description="Disordered" evidence="6">
    <location>
        <begin position="270"/>
        <end position="294"/>
    </location>
</feature>
<sequence length="294" mass="30997">MLVSNALIGLREGLEAALVVVILVAFLVKTDRRWALRDVWTGVALAVLVSVGLGALLTFGTRQLSFETQELIGGSASILAVGFVTAMVFWMRTAARTISGELKGKLDQALSVGGWAVALVGFLGVGREGLETALFFYASVQTAGTGTAQPLVGFLLGIAVAIVLGVLIYRGAVRINLWEFFRYTGIALIVVAAGILSYGIHDLQEAAFLPGLNSLAFDVSNTIAPDSWYGTLLKGTVNFTPNTTWLQAIAWSLYLVVVMTFFVRPARTAPAPASNTPVSNTPAGNTAAPVGTPH</sequence>
<reference evidence="8 9" key="1">
    <citation type="journal article" date="2019" name="Environ. Microbiol.">
        <title>Species interactions and distinct microbial communities in high Arctic permafrost affected cryosols are associated with the CH4 and CO2 gas fluxes.</title>
        <authorList>
            <person name="Altshuler I."/>
            <person name="Hamel J."/>
            <person name="Turney S."/>
            <person name="Magnuson E."/>
            <person name="Levesque R."/>
            <person name="Greer C."/>
            <person name="Whyte L.G."/>
        </authorList>
    </citation>
    <scope>NUCLEOTIDE SEQUENCE [LARGE SCALE GENOMIC DNA]</scope>
    <source>
        <strain evidence="8 9">S9.3A</strain>
    </source>
</reference>
<keyword evidence="3 7" id="KW-0812">Transmembrane</keyword>
<organism evidence="8 9">
    <name type="scientific">Pedococcus bigeumensis</name>
    <dbReference type="NCBI Taxonomy" id="433644"/>
    <lineage>
        <taxon>Bacteria</taxon>
        <taxon>Bacillati</taxon>
        <taxon>Actinomycetota</taxon>
        <taxon>Actinomycetes</taxon>
        <taxon>Micrococcales</taxon>
        <taxon>Intrasporangiaceae</taxon>
        <taxon>Pedococcus</taxon>
    </lineage>
</organism>
<dbReference type="Pfam" id="PF03239">
    <property type="entry name" value="FTR1"/>
    <property type="match status" value="1"/>
</dbReference>
<feature type="transmembrane region" description="Helical" evidence="7">
    <location>
        <begin position="6"/>
        <end position="27"/>
    </location>
</feature>
<dbReference type="NCBIfam" id="NF041756">
    <property type="entry name" value="EfeU"/>
    <property type="match status" value="1"/>
</dbReference>
<evidence type="ECO:0000313" key="8">
    <source>
        <dbReference type="EMBL" id="TPG17240.1"/>
    </source>
</evidence>
<proteinExistence type="inferred from homology"/>
<name>A0A502CXI6_9MICO</name>
<comment type="similarity">
    <text evidence="2">Belongs to the oxidase-dependent Fe transporter (OFeT) (TC 9.A.10.1) family.</text>
</comment>
<dbReference type="EMBL" id="RCZM01000003">
    <property type="protein sequence ID" value="TPG17240.1"/>
    <property type="molecule type" value="Genomic_DNA"/>
</dbReference>
<dbReference type="Proteomes" id="UP000317722">
    <property type="component" value="Unassembled WGS sequence"/>
</dbReference>
<evidence type="ECO:0000256" key="4">
    <source>
        <dbReference type="ARBA" id="ARBA00022989"/>
    </source>
</evidence>
<feature type="transmembrane region" description="Helical" evidence="7">
    <location>
        <begin position="71"/>
        <end position="91"/>
    </location>
</feature>
<accession>A0A502CXI6</accession>
<dbReference type="OrthoDB" id="7260758at2"/>
<feature type="transmembrane region" description="Helical" evidence="7">
    <location>
        <begin position="39"/>
        <end position="59"/>
    </location>
</feature>
<protein>
    <submittedName>
        <fullName evidence="8">Iron transporter</fullName>
    </submittedName>
</protein>
<evidence type="ECO:0000256" key="5">
    <source>
        <dbReference type="ARBA" id="ARBA00023136"/>
    </source>
</evidence>